<dbReference type="AlphaFoldDB" id="A0A399RA21"/>
<comment type="caution">
    <text evidence="2">The sequence shown here is derived from an EMBL/GenBank/DDBJ whole genome shotgun (WGS) entry which is preliminary data.</text>
</comment>
<keyword evidence="3" id="KW-1185">Reference proteome</keyword>
<gene>
    <name evidence="2" type="ORF">D1222_14700</name>
</gene>
<proteinExistence type="predicted"/>
<evidence type="ECO:0000313" key="3">
    <source>
        <dbReference type="Proteomes" id="UP000265845"/>
    </source>
</evidence>
<accession>A0A399RA21</accession>
<dbReference type="Proteomes" id="UP000265845">
    <property type="component" value="Unassembled WGS sequence"/>
</dbReference>
<organism evidence="2 3">
    <name type="scientific">Henriciella algicola</name>
    <dbReference type="NCBI Taxonomy" id="1608422"/>
    <lineage>
        <taxon>Bacteria</taxon>
        <taxon>Pseudomonadati</taxon>
        <taxon>Pseudomonadota</taxon>
        <taxon>Alphaproteobacteria</taxon>
        <taxon>Hyphomonadales</taxon>
        <taxon>Hyphomonadaceae</taxon>
        <taxon>Henriciella</taxon>
    </lineage>
</organism>
<protein>
    <submittedName>
        <fullName evidence="2">Uncharacterized protein</fullName>
    </submittedName>
</protein>
<reference evidence="2 3" key="1">
    <citation type="submission" date="2018-08" db="EMBL/GenBank/DDBJ databases">
        <title>Henriciella mobilis sp. nov., isolated from seawater.</title>
        <authorList>
            <person name="Cheng H."/>
            <person name="Wu Y.-H."/>
            <person name="Xu X.-W."/>
            <person name="Guo L.-L."/>
        </authorList>
    </citation>
    <scope>NUCLEOTIDE SEQUENCE [LARGE SCALE GENOMIC DNA]</scope>
    <source>
        <strain evidence="2 3">CCUG67844</strain>
    </source>
</reference>
<evidence type="ECO:0000256" key="1">
    <source>
        <dbReference type="SAM" id="MobiDB-lite"/>
    </source>
</evidence>
<dbReference type="PROSITE" id="PS51257">
    <property type="entry name" value="PROKAR_LIPOPROTEIN"/>
    <property type="match status" value="1"/>
</dbReference>
<dbReference type="EMBL" id="QWGA01000008">
    <property type="protein sequence ID" value="RIJ27633.1"/>
    <property type="molecule type" value="Genomic_DNA"/>
</dbReference>
<dbReference type="RefSeq" id="WP_119455010.1">
    <property type="nucleotide sequence ID" value="NZ_QWGA01000008.1"/>
</dbReference>
<evidence type="ECO:0000313" key="2">
    <source>
        <dbReference type="EMBL" id="RIJ27633.1"/>
    </source>
</evidence>
<name>A0A399RA21_9PROT</name>
<sequence>MRTKIGAALAGLLVLAGCEHYGGTYLDNSSACDEIVDARERLDCIDRAERAEDQWREERRREREEKEREDASAP</sequence>
<feature type="region of interest" description="Disordered" evidence="1">
    <location>
        <begin position="52"/>
        <end position="74"/>
    </location>
</feature>